<reference evidence="1 2" key="1">
    <citation type="submission" date="2018-11" db="EMBL/GenBank/DDBJ databases">
        <title>Multidrug-resistant genes are associated with an 42-kb island TGI1 carrying a complex class 1 integron in a Trueperella pyogenes.</title>
        <authorList>
            <person name="Dong W."/>
        </authorList>
    </citation>
    <scope>NUCLEOTIDE SEQUENCE [LARGE SCALE GENOMIC DNA]</scope>
    <source>
        <strain evidence="1 2">TP4</strain>
    </source>
</reference>
<dbReference type="InterPro" id="IPR025447">
    <property type="entry name" value="DUF4192"/>
</dbReference>
<proteinExistence type="predicted"/>
<dbReference type="Pfam" id="PF13830">
    <property type="entry name" value="DUF4192"/>
    <property type="match status" value="1"/>
</dbReference>
<organism evidence="1 2">
    <name type="scientific">Trueperella pyogenes</name>
    <dbReference type="NCBI Taxonomy" id="1661"/>
    <lineage>
        <taxon>Bacteria</taxon>
        <taxon>Bacillati</taxon>
        <taxon>Actinomycetota</taxon>
        <taxon>Actinomycetes</taxon>
        <taxon>Actinomycetales</taxon>
        <taxon>Actinomycetaceae</taxon>
        <taxon>Trueperella</taxon>
    </lineage>
</organism>
<evidence type="ECO:0000313" key="2">
    <source>
        <dbReference type="Proteomes" id="UP000275951"/>
    </source>
</evidence>
<sequence length="361" mass="39381">MFTVGMDIIRLKHSHEMLALFPYLYGFKPKDSVVLVAFKSGGGGPGGPVARIDAERIPAGLIDVALEFIDTFTVEELYIGWYGSDLEDMVNDTESVDLLDTVGLACQQCIDVRTSGSGFVNIGLTDYANWVTCEDARGATFAQLKDAGSVEPFAALETSPIIAQAVFAGVNPVDEFPRPEKPRLPWEQRRQAVEAARAWRAAKRKRGVRLWQAALDARIAGADCASAVGSEEKAGHMNAALDDVLLRDRLILFGVDESTVKLAGISARKLARELGAVQEPSQARITMMMELLEFLGARSDDDDPAAFSVAAYLAWWQGDRERALGNASMAINSDRHYPLAKLVLHALFVHLPSPRDDPAYT</sequence>
<name>A0A380M9E7_9ACTO</name>
<protein>
    <submittedName>
        <fullName evidence="1">DUF4192 domain-containing protein</fullName>
    </submittedName>
</protein>
<gene>
    <name evidence="1" type="ORF">EBQ10_00800</name>
</gene>
<dbReference type="AlphaFoldDB" id="A0A380M9E7"/>
<accession>A0A380M9E7</accession>
<evidence type="ECO:0000313" key="1">
    <source>
        <dbReference type="EMBL" id="AZR05978.1"/>
    </source>
</evidence>
<dbReference type="RefSeq" id="WP_108725878.1">
    <property type="nucleotide sequence ID" value="NZ_CP029001.1"/>
</dbReference>
<dbReference type="EMBL" id="CP033905">
    <property type="protein sequence ID" value="AZR05978.1"/>
    <property type="molecule type" value="Genomic_DNA"/>
</dbReference>
<dbReference type="Proteomes" id="UP000275951">
    <property type="component" value="Chromosome"/>
</dbReference>